<dbReference type="OrthoDB" id="642536at2759"/>
<evidence type="ECO:0000313" key="3">
    <source>
        <dbReference type="Proteomes" id="UP000554482"/>
    </source>
</evidence>
<evidence type="ECO:0000313" key="2">
    <source>
        <dbReference type="EMBL" id="KAF5191281.1"/>
    </source>
</evidence>
<dbReference type="PANTHER" id="PTHR44259">
    <property type="entry name" value="OS07G0183000 PROTEIN-RELATED"/>
    <property type="match status" value="1"/>
</dbReference>
<dbReference type="AlphaFoldDB" id="A0A7J6W275"/>
<organism evidence="2 3">
    <name type="scientific">Thalictrum thalictroides</name>
    <name type="common">Rue-anemone</name>
    <name type="synonym">Anemone thalictroides</name>
    <dbReference type="NCBI Taxonomy" id="46969"/>
    <lineage>
        <taxon>Eukaryota</taxon>
        <taxon>Viridiplantae</taxon>
        <taxon>Streptophyta</taxon>
        <taxon>Embryophyta</taxon>
        <taxon>Tracheophyta</taxon>
        <taxon>Spermatophyta</taxon>
        <taxon>Magnoliopsida</taxon>
        <taxon>Ranunculales</taxon>
        <taxon>Ranunculaceae</taxon>
        <taxon>Thalictroideae</taxon>
        <taxon>Thalictrum</taxon>
    </lineage>
</organism>
<dbReference type="Proteomes" id="UP000554482">
    <property type="component" value="Unassembled WGS sequence"/>
</dbReference>
<dbReference type="EMBL" id="JABWDY010022980">
    <property type="protein sequence ID" value="KAF5191281.1"/>
    <property type="molecule type" value="Genomic_DNA"/>
</dbReference>
<accession>A0A7J6W275</accession>
<name>A0A7J6W275_THATH</name>
<gene>
    <name evidence="2" type="ORF">FRX31_019130</name>
</gene>
<evidence type="ECO:0000259" key="1">
    <source>
        <dbReference type="Pfam" id="PF03478"/>
    </source>
</evidence>
<comment type="caution">
    <text evidence="2">The sequence shown here is derived from an EMBL/GenBank/DDBJ whole genome shotgun (WGS) entry which is preliminary data.</text>
</comment>
<reference evidence="2 3" key="1">
    <citation type="submission" date="2020-06" db="EMBL/GenBank/DDBJ databases">
        <title>Transcriptomic and genomic resources for Thalictrum thalictroides and T. hernandezii: Facilitating candidate gene discovery in an emerging model plant lineage.</title>
        <authorList>
            <person name="Arias T."/>
            <person name="Riano-Pachon D.M."/>
            <person name="Di Stilio V.S."/>
        </authorList>
    </citation>
    <scope>NUCLEOTIDE SEQUENCE [LARGE SCALE GENOMIC DNA]</scope>
    <source>
        <strain evidence="3">cv. WT478/WT964</strain>
        <tissue evidence="2">Leaves</tissue>
    </source>
</reference>
<dbReference type="Pfam" id="PF03478">
    <property type="entry name" value="Beta-prop_KIB1-4"/>
    <property type="match status" value="1"/>
</dbReference>
<dbReference type="InterPro" id="IPR005174">
    <property type="entry name" value="KIB1-4_b-propeller"/>
</dbReference>
<sequence length="214" mass="24403">MVGKPTDNGWTCLKLHPDSMNLPWQQYKPCTLTDDIIYFENKVYTVDAYGAFWVVDLDDPHPRLSNLLPPLEALELTSDDNTKHYVVQTSGHLLQVTRIFPLLDDFSYSTTKFQVFKLDQAHSKRVETKNLCGQMLFLGHPGCKANCIYFTDDYIEGYYEDDSDTGSCPGPPDMGVFNLEDGSIESHYQVRESRRFLPPPIWIEPTPQTVGKDA</sequence>
<keyword evidence="3" id="KW-1185">Reference proteome</keyword>
<protein>
    <submittedName>
        <fullName evidence="2">F-box protein skip23-like</fullName>
    </submittedName>
</protein>
<feature type="domain" description="KIB1-4 beta-propeller" evidence="1">
    <location>
        <begin position="4"/>
        <end position="178"/>
    </location>
</feature>
<dbReference type="InterPro" id="IPR050942">
    <property type="entry name" value="F-box_BR-signaling"/>
</dbReference>
<proteinExistence type="predicted"/>